<evidence type="ECO:0000256" key="3">
    <source>
        <dbReference type="ARBA" id="ARBA00022729"/>
    </source>
</evidence>
<evidence type="ECO:0000256" key="5">
    <source>
        <dbReference type="ARBA" id="ARBA00023157"/>
    </source>
</evidence>
<evidence type="ECO:0000256" key="4">
    <source>
        <dbReference type="ARBA" id="ARBA00022801"/>
    </source>
</evidence>
<comment type="similarity">
    <text evidence="7">Belongs to the tannase family.</text>
</comment>
<reference evidence="8 9" key="1">
    <citation type="submission" date="2023-01" db="EMBL/GenBank/DDBJ databases">
        <title>Analysis of 21 Apiospora genomes using comparative genomics revels a genus with tremendous synthesis potential of carbohydrate active enzymes and secondary metabolites.</title>
        <authorList>
            <person name="Sorensen T."/>
        </authorList>
    </citation>
    <scope>NUCLEOTIDE SEQUENCE [LARGE SCALE GENOMIC DNA]</scope>
    <source>
        <strain evidence="8 9">CBS 83171</strain>
    </source>
</reference>
<proteinExistence type="inferred from homology"/>
<keyword evidence="2" id="KW-0119">Carbohydrate metabolism</keyword>
<protein>
    <recommendedName>
        <fullName evidence="7">Carboxylic ester hydrolase</fullName>
        <ecNumber evidence="7">3.1.1.-</ecNumber>
    </recommendedName>
</protein>
<keyword evidence="2" id="KW-0858">Xylan degradation</keyword>
<sequence length="181" mass="20108">MCDYSKNSSDGAAAEVPRCKPNPWAYAMPWVQYFLLRDPAKPLDRTSCFQSRLPDVARLVHQSRQWYTSLQSPLNNSRNYYDAVAARDPDRVDGYLRYFEAPGVSHCGIGGEGNGLYPVRMLDVLRAWVEQGVAPDSVPAAVRAADPATGGRMTRNLCRFPRKAKYDGVGNVKDAASFKCV</sequence>
<dbReference type="EMBL" id="JAQQWM010000003">
    <property type="protein sequence ID" value="KAK8072830.1"/>
    <property type="molecule type" value="Genomic_DNA"/>
</dbReference>
<dbReference type="Proteomes" id="UP001446871">
    <property type="component" value="Unassembled WGS sequence"/>
</dbReference>
<keyword evidence="5" id="KW-1015">Disulfide bond</keyword>
<evidence type="ECO:0000256" key="7">
    <source>
        <dbReference type="RuleBase" id="RU361238"/>
    </source>
</evidence>
<gene>
    <name evidence="8" type="ORF">PG996_006178</name>
</gene>
<evidence type="ECO:0000313" key="9">
    <source>
        <dbReference type="Proteomes" id="UP001446871"/>
    </source>
</evidence>
<evidence type="ECO:0000256" key="2">
    <source>
        <dbReference type="ARBA" id="ARBA00022651"/>
    </source>
</evidence>
<dbReference type="PANTHER" id="PTHR33938">
    <property type="entry name" value="FERULOYL ESTERASE B-RELATED"/>
    <property type="match status" value="1"/>
</dbReference>
<comment type="caution">
    <text evidence="8">The sequence shown here is derived from an EMBL/GenBank/DDBJ whole genome shotgun (WGS) entry which is preliminary data.</text>
</comment>
<evidence type="ECO:0000256" key="6">
    <source>
        <dbReference type="ARBA" id="ARBA00034075"/>
    </source>
</evidence>
<dbReference type="EC" id="3.1.1.-" evidence="7"/>
<accession>A0ABR1VRK5</accession>
<keyword evidence="9" id="KW-1185">Reference proteome</keyword>
<organism evidence="8 9">
    <name type="scientific">Apiospora saccharicola</name>
    <dbReference type="NCBI Taxonomy" id="335842"/>
    <lineage>
        <taxon>Eukaryota</taxon>
        <taxon>Fungi</taxon>
        <taxon>Dikarya</taxon>
        <taxon>Ascomycota</taxon>
        <taxon>Pezizomycotina</taxon>
        <taxon>Sordariomycetes</taxon>
        <taxon>Xylariomycetidae</taxon>
        <taxon>Amphisphaeriales</taxon>
        <taxon>Apiosporaceae</taxon>
        <taxon>Apiospora</taxon>
    </lineage>
</organism>
<dbReference type="PANTHER" id="PTHR33938:SF15">
    <property type="entry name" value="FERULOYL ESTERASE B-RELATED"/>
    <property type="match status" value="1"/>
</dbReference>
<name>A0ABR1VRK5_9PEZI</name>
<evidence type="ECO:0000256" key="1">
    <source>
        <dbReference type="ARBA" id="ARBA00022487"/>
    </source>
</evidence>
<keyword evidence="4 7" id="KW-0378">Hydrolase</keyword>
<keyword evidence="2" id="KW-0624">Polysaccharide degradation</keyword>
<evidence type="ECO:0000313" key="8">
    <source>
        <dbReference type="EMBL" id="KAK8072830.1"/>
    </source>
</evidence>
<comment type="catalytic activity">
    <reaction evidence="6">
        <text>feruloyl-polysaccharide + H2O = ferulate + polysaccharide.</text>
        <dbReference type="EC" id="3.1.1.73"/>
    </reaction>
</comment>
<dbReference type="InterPro" id="IPR011118">
    <property type="entry name" value="Tannase/feruloyl_esterase"/>
</dbReference>
<keyword evidence="3" id="KW-0732">Signal</keyword>
<keyword evidence="1" id="KW-0719">Serine esterase</keyword>
<dbReference type="Pfam" id="PF07519">
    <property type="entry name" value="Tannase"/>
    <property type="match status" value="1"/>
</dbReference>